<name>A0A1Z5KA70_FISSO</name>
<dbReference type="InterPro" id="IPR016084">
    <property type="entry name" value="Haem_Oase-like_multi-hlx"/>
</dbReference>
<dbReference type="InterPro" id="IPR002051">
    <property type="entry name" value="Haem_Oase"/>
</dbReference>
<dbReference type="InterPro" id="IPR016053">
    <property type="entry name" value="Haem_Oase-like"/>
</dbReference>
<dbReference type="GO" id="GO:0042167">
    <property type="term" value="P:heme catabolic process"/>
    <property type="evidence" value="ECO:0007669"/>
    <property type="project" value="TreeGrafter"/>
</dbReference>
<feature type="chain" id="PRO_5012622457" description="Heme oxygenase (biliverdin-producing)" evidence="4">
    <location>
        <begin position="23"/>
        <end position="307"/>
    </location>
</feature>
<dbReference type="GO" id="GO:0020037">
    <property type="term" value="F:heme binding"/>
    <property type="evidence" value="ECO:0007669"/>
    <property type="project" value="TreeGrafter"/>
</dbReference>
<feature type="signal peptide" evidence="4">
    <location>
        <begin position="1"/>
        <end position="22"/>
    </location>
</feature>
<dbReference type="CDD" id="cd19165">
    <property type="entry name" value="HemeO"/>
    <property type="match status" value="1"/>
</dbReference>
<protein>
    <recommendedName>
        <fullName evidence="7">Heme oxygenase (biliverdin-producing)</fullName>
    </recommendedName>
</protein>
<dbReference type="GO" id="GO:0006788">
    <property type="term" value="P:heme oxidation"/>
    <property type="evidence" value="ECO:0007669"/>
    <property type="project" value="InterPro"/>
</dbReference>
<dbReference type="AlphaFoldDB" id="A0A1Z5KA70"/>
<dbReference type="GO" id="GO:0004392">
    <property type="term" value="F:heme oxygenase (decyclizing) activity"/>
    <property type="evidence" value="ECO:0007669"/>
    <property type="project" value="InterPro"/>
</dbReference>
<evidence type="ECO:0000256" key="1">
    <source>
        <dbReference type="ARBA" id="ARBA00022617"/>
    </source>
</evidence>
<reference evidence="5 6" key="1">
    <citation type="journal article" date="2015" name="Plant Cell">
        <title>Oil accumulation by the oleaginous diatom Fistulifera solaris as revealed by the genome and transcriptome.</title>
        <authorList>
            <person name="Tanaka T."/>
            <person name="Maeda Y."/>
            <person name="Veluchamy A."/>
            <person name="Tanaka M."/>
            <person name="Abida H."/>
            <person name="Marechal E."/>
            <person name="Bowler C."/>
            <person name="Muto M."/>
            <person name="Sunaga Y."/>
            <person name="Tanaka M."/>
            <person name="Yoshino T."/>
            <person name="Taniguchi T."/>
            <person name="Fukuda Y."/>
            <person name="Nemoto M."/>
            <person name="Matsumoto M."/>
            <person name="Wong P.S."/>
            <person name="Aburatani S."/>
            <person name="Fujibuchi W."/>
        </authorList>
    </citation>
    <scope>NUCLEOTIDE SEQUENCE [LARGE SCALE GENOMIC DNA]</scope>
    <source>
        <strain evidence="5 6">JPCC DA0580</strain>
    </source>
</reference>
<dbReference type="OrthoDB" id="652091at2759"/>
<dbReference type="Gene3D" id="1.20.910.10">
    <property type="entry name" value="Heme oxygenase-like"/>
    <property type="match status" value="1"/>
</dbReference>
<keyword evidence="2" id="KW-0479">Metal-binding</keyword>
<proteinExistence type="predicted"/>
<dbReference type="PANTHER" id="PTHR10720">
    <property type="entry name" value="HEME OXYGENASE"/>
    <property type="match status" value="1"/>
</dbReference>
<keyword evidence="3" id="KW-0408">Iron</keyword>
<dbReference type="PRINTS" id="PR00088">
    <property type="entry name" value="HAEMOXYGNASE"/>
</dbReference>
<sequence length="307" mass="35060">MKTHARTTLFLLVFSHLVAVRCFFVAASRRHYSFRSSVLGMTETIVEESSTVDTQENKIKKKQTDENNPRLTGLALQLDEGTRKSHSVAQNSAFVTGFFKGLSTKESYRNLMTSLYFVYQVMEQDAFDRTQCPYVRAMDDPELRRSTALEQDMDYFYGSDWKNVGNIRPSSATQAYVARVQQVTQNEPYLLVAHQYTRYSGDLFGGQMMGGMAQRSLNLEPGKGVAFYQFPNIFNTNEFIAQWYTRFAQWYTRLNALELTDEQKGAIVDEANLVFDLNIGILQELDGSPFSAIWTMTVNSIKARLGF</sequence>
<dbReference type="GO" id="GO:0006979">
    <property type="term" value="P:response to oxidative stress"/>
    <property type="evidence" value="ECO:0007669"/>
    <property type="project" value="TreeGrafter"/>
</dbReference>
<dbReference type="GO" id="GO:0046872">
    <property type="term" value="F:metal ion binding"/>
    <property type="evidence" value="ECO:0007669"/>
    <property type="project" value="UniProtKB-KW"/>
</dbReference>
<keyword evidence="4" id="KW-0732">Signal</keyword>
<dbReference type="EMBL" id="BDSP01000193">
    <property type="protein sequence ID" value="GAX23062.1"/>
    <property type="molecule type" value="Genomic_DNA"/>
</dbReference>
<dbReference type="SUPFAM" id="SSF48613">
    <property type="entry name" value="Heme oxygenase-like"/>
    <property type="match status" value="1"/>
</dbReference>
<evidence type="ECO:0000256" key="3">
    <source>
        <dbReference type="ARBA" id="ARBA00023004"/>
    </source>
</evidence>
<evidence type="ECO:0000313" key="5">
    <source>
        <dbReference type="EMBL" id="GAX23062.1"/>
    </source>
</evidence>
<keyword evidence="6" id="KW-1185">Reference proteome</keyword>
<comment type="caution">
    <text evidence="5">The sequence shown here is derived from an EMBL/GenBank/DDBJ whole genome shotgun (WGS) entry which is preliminary data.</text>
</comment>
<dbReference type="PANTHER" id="PTHR10720:SF0">
    <property type="entry name" value="HEME OXYGENASE"/>
    <property type="match status" value="1"/>
</dbReference>
<evidence type="ECO:0000256" key="4">
    <source>
        <dbReference type="SAM" id="SignalP"/>
    </source>
</evidence>
<keyword evidence="1" id="KW-0349">Heme</keyword>
<evidence type="ECO:0000313" key="6">
    <source>
        <dbReference type="Proteomes" id="UP000198406"/>
    </source>
</evidence>
<gene>
    <name evidence="5" type="ORF">FisN_15Hh038</name>
</gene>
<dbReference type="Pfam" id="PF01126">
    <property type="entry name" value="Heme_oxygenase"/>
    <property type="match status" value="1"/>
</dbReference>
<evidence type="ECO:0000256" key="2">
    <source>
        <dbReference type="ARBA" id="ARBA00022723"/>
    </source>
</evidence>
<evidence type="ECO:0008006" key="7">
    <source>
        <dbReference type="Google" id="ProtNLM"/>
    </source>
</evidence>
<accession>A0A1Z5KA70</accession>
<dbReference type="Proteomes" id="UP000198406">
    <property type="component" value="Unassembled WGS sequence"/>
</dbReference>
<organism evidence="5 6">
    <name type="scientific">Fistulifera solaris</name>
    <name type="common">Oleaginous diatom</name>
    <dbReference type="NCBI Taxonomy" id="1519565"/>
    <lineage>
        <taxon>Eukaryota</taxon>
        <taxon>Sar</taxon>
        <taxon>Stramenopiles</taxon>
        <taxon>Ochrophyta</taxon>
        <taxon>Bacillariophyta</taxon>
        <taxon>Bacillariophyceae</taxon>
        <taxon>Bacillariophycidae</taxon>
        <taxon>Naviculales</taxon>
        <taxon>Naviculaceae</taxon>
        <taxon>Fistulifera</taxon>
    </lineage>
</organism>
<dbReference type="InParanoid" id="A0A1Z5KA70"/>